<dbReference type="Gene3D" id="4.10.400.10">
    <property type="entry name" value="Low-density Lipoprotein Receptor"/>
    <property type="match status" value="2"/>
</dbReference>
<dbReference type="SMART" id="SM00192">
    <property type="entry name" value="LDLa"/>
    <property type="match status" value="2"/>
</dbReference>
<dbReference type="SUPFAM" id="SSF57424">
    <property type="entry name" value="LDL receptor-like module"/>
    <property type="match status" value="2"/>
</dbReference>
<evidence type="ECO:0000256" key="3">
    <source>
        <dbReference type="ARBA" id="ARBA00022737"/>
    </source>
</evidence>
<evidence type="ECO:0000313" key="11">
    <source>
        <dbReference type="Proteomes" id="UP001529510"/>
    </source>
</evidence>
<feature type="non-terminal residue" evidence="10">
    <location>
        <position position="1"/>
    </location>
</feature>
<feature type="disulfide bond" evidence="9">
    <location>
        <begin position="66"/>
        <end position="81"/>
    </location>
</feature>
<dbReference type="EMBL" id="JAMKFB020000010">
    <property type="protein sequence ID" value="KAL0182001.1"/>
    <property type="molecule type" value="Genomic_DNA"/>
</dbReference>
<evidence type="ECO:0000256" key="7">
    <source>
        <dbReference type="ARBA" id="ARBA00023170"/>
    </source>
</evidence>
<proteinExistence type="predicted"/>
<keyword evidence="11" id="KW-1185">Reference proteome</keyword>
<dbReference type="GO" id="GO:0016020">
    <property type="term" value="C:membrane"/>
    <property type="evidence" value="ECO:0007669"/>
    <property type="project" value="UniProtKB-SubCell"/>
</dbReference>
<name>A0ABD0Q827_CIRMR</name>
<keyword evidence="2" id="KW-0812">Transmembrane</keyword>
<protein>
    <submittedName>
        <fullName evidence="10">Uncharacterized protein</fullName>
    </submittedName>
</protein>
<dbReference type="PANTHER" id="PTHR22722">
    <property type="entry name" value="LOW-DENSITY LIPOPROTEIN RECEPTOR-RELATED PROTEIN 2-RELATED"/>
    <property type="match status" value="1"/>
</dbReference>
<evidence type="ECO:0000256" key="5">
    <source>
        <dbReference type="ARBA" id="ARBA00023136"/>
    </source>
</evidence>
<dbReference type="CDD" id="cd00112">
    <property type="entry name" value="LDLa"/>
    <property type="match status" value="2"/>
</dbReference>
<dbReference type="PRINTS" id="PR00261">
    <property type="entry name" value="LDLRECEPTOR"/>
</dbReference>
<evidence type="ECO:0000256" key="1">
    <source>
        <dbReference type="ARBA" id="ARBA00004167"/>
    </source>
</evidence>
<evidence type="ECO:0000256" key="4">
    <source>
        <dbReference type="ARBA" id="ARBA00022989"/>
    </source>
</evidence>
<evidence type="ECO:0000256" key="8">
    <source>
        <dbReference type="ARBA" id="ARBA00023180"/>
    </source>
</evidence>
<dbReference type="InterPro" id="IPR036055">
    <property type="entry name" value="LDL_receptor-like_sf"/>
</dbReference>
<keyword evidence="3" id="KW-0677">Repeat</keyword>
<reference evidence="10 11" key="1">
    <citation type="submission" date="2024-05" db="EMBL/GenBank/DDBJ databases">
        <title>Genome sequencing and assembly of Indian major carp, Cirrhinus mrigala (Hamilton, 1822).</title>
        <authorList>
            <person name="Mohindra V."/>
            <person name="Chowdhury L.M."/>
            <person name="Lal K."/>
            <person name="Jena J.K."/>
        </authorList>
    </citation>
    <scope>NUCLEOTIDE SEQUENCE [LARGE SCALE GENOMIC DNA]</scope>
    <source>
        <strain evidence="10">CM1030</strain>
        <tissue evidence="10">Blood</tissue>
    </source>
</reference>
<gene>
    <name evidence="10" type="ORF">M9458_021376</name>
</gene>
<dbReference type="Proteomes" id="UP001529510">
    <property type="component" value="Unassembled WGS sequence"/>
</dbReference>
<dbReference type="Pfam" id="PF00057">
    <property type="entry name" value="Ldl_recept_a"/>
    <property type="match status" value="2"/>
</dbReference>
<evidence type="ECO:0000256" key="9">
    <source>
        <dbReference type="PROSITE-ProRule" id="PRU00124"/>
    </source>
</evidence>
<evidence type="ECO:0000256" key="6">
    <source>
        <dbReference type="ARBA" id="ARBA00023157"/>
    </source>
</evidence>
<dbReference type="AlphaFoldDB" id="A0ABD0Q827"/>
<keyword evidence="8" id="KW-0325">Glycoprotein</keyword>
<dbReference type="PANTHER" id="PTHR22722:SF5">
    <property type="entry name" value="LOW-DENSITY LIPOPROTEIN RECEPTOR-RELATED PROTEIN 1B"/>
    <property type="match status" value="1"/>
</dbReference>
<comment type="caution">
    <text evidence="9">Lacks conserved residue(s) required for the propagation of feature annotation.</text>
</comment>
<keyword evidence="5" id="KW-0472">Membrane</keyword>
<accession>A0ABD0Q827</accession>
<dbReference type="InterPro" id="IPR051221">
    <property type="entry name" value="LDLR-related"/>
</dbReference>
<dbReference type="PROSITE" id="PS01209">
    <property type="entry name" value="LDLRA_1"/>
    <property type="match status" value="1"/>
</dbReference>
<feature type="disulfide bond" evidence="9">
    <location>
        <begin position="17"/>
        <end position="32"/>
    </location>
</feature>
<sequence length="87" mass="9575">DFLCKDRRKCIDGNLVCDGRSHCLDGSDEVACYMAARTSTTASLKCRVGSKPCKNGRECVQYSHLCDGEMDCKDGSDEQDCGRQCQP</sequence>
<evidence type="ECO:0000313" key="10">
    <source>
        <dbReference type="EMBL" id="KAL0182001.1"/>
    </source>
</evidence>
<comment type="caution">
    <text evidence="10">The sequence shown here is derived from an EMBL/GenBank/DDBJ whole genome shotgun (WGS) entry which is preliminary data.</text>
</comment>
<dbReference type="InterPro" id="IPR002172">
    <property type="entry name" value="LDrepeatLR_classA_rpt"/>
</dbReference>
<organism evidence="10 11">
    <name type="scientific">Cirrhinus mrigala</name>
    <name type="common">Mrigala</name>
    <dbReference type="NCBI Taxonomy" id="683832"/>
    <lineage>
        <taxon>Eukaryota</taxon>
        <taxon>Metazoa</taxon>
        <taxon>Chordata</taxon>
        <taxon>Craniata</taxon>
        <taxon>Vertebrata</taxon>
        <taxon>Euteleostomi</taxon>
        <taxon>Actinopterygii</taxon>
        <taxon>Neopterygii</taxon>
        <taxon>Teleostei</taxon>
        <taxon>Ostariophysi</taxon>
        <taxon>Cypriniformes</taxon>
        <taxon>Cyprinidae</taxon>
        <taxon>Labeoninae</taxon>
        <taxon>Labeonini</taxon>
        <taxon>Cirrhinus</taxon>
    </lineage>
</organism>
<dbReference type="InterPro" id="IPR023415">
    <property type="entry name" value="LDLR_class-A_CS"/>
</dbReference>
<dbReference type="PROSITE" id="PS50068">
    <property type="entry name" value="LDLRA_2"/>
    <property type="match status" value="2"/>
</dbReference>
<keyword evidence="7" id="KW-0675">Receptor</keyword>
<feature type="non-terminal residue" evidence="10">
    <location>
        <position position="87"/>
    </location>
</feature>
<keyword evidence="4" id="KW-1133">Transmembrane helix</keyword>
<evidence type="ECO:0000256" key="2">
    <source>
        <dbReference type="ARBA" id="ARBA00022692"/>
    </source>
</evidence>
<keyword evidence="6 9" id="KW-1015">Disulfide bond</keyword>
<comment type="subcellular location">
    <subcellularLocation>
        <location evidence="1">Membrane</location>
        <topology evidence="1">Single-pass membrane protein</topology>
    </subcellularLocation>
</comment>